<protein>
    <recommendedName>
        <fullName evidence="13">Cytochrome c-type protein</fullName>
    </recommendedName>
</protein>
<feature type="binding site" description="covalent" evidence="14">
    <location>
        <position position="163"/>
    </location>
    <ligand>
        <name>heme</name>
        <dbReference type="ChEBI" id="CHEBI:30413"/>
        <label>4</label>
    </ligand>
</feature>
<evidence type="ECO:0000256" key="4">
    <source>
        <dbReference type="ARBA" id="ARBA00022475"/>
    </source>
</evidence>
<dbReference type="RefSeq" id="WP_069189476.1">
    <property type="nucleotide sequence ID" value="NZ_FLYE01000044.1"/>
</dbReference>
<feature type="transmembrane region" description="Helical" evidence="16">
    <location>
        <begin position="12"/>
        <end position="32"/>
    </location>
</feature>
<evidence type="ECO:0000256" key="1">
    <source>
        <dbReference type="ARBA" id="ARBA00004162"/>
    </source>
</evidence>
<keyword evidence="9 16" id="KW-1133">Transmembrane helix</keyword>
<feature type="binding site" description="axial binding residue" evidence="15">
    <location>
        <position position="75"/>
    </location>
    <ligand>
        <name>heme</name>
        <dbReference type="ChEBI" id="CHEBI:30413"/>
        <label>2</label>
    </ligand>
    <ligandPart>
        <name>Fe</name>
        <dbReference type="ChEBI" id="CHEBI:18248"/>
    </ligandPart>
</feature>
<feature type="binding site" description="covalent" evidence="14">
    <location>
        <position position="71"/>
    </location>
    <ligand>
        <name>heme</name>
        <dbReference type="ChEBI" id="CHEBI:30413"/>
        <label>2</label>
    </ligand>
</feature>
<dbReference type="PANTHER" id="PTHR30333:SF3">
    <property type="entry name" value="CYTOCHROME C-TYPE PROTEIN TORY"/>
    <property type="match status" value="1"/>
</dbReference>
<keyword evidence="5 13" id="KW-0349">Heme</keyword>
<accession>A0A1C3RJI6</accession>
<feature type="binding site" description="axial binding residue" evidence="15">
    <location>
        <position position="167"/>
    </location>
    <ligand>
        <name>heme</name>
        <dbReference type="ChEBI" id="CHEBI:30413"/>
        <label>4</label>
    </ligand>
    <ligandPart>
        <name>Fe</name>
        <dbReference type="ChEBI" id="CHEBI:18248"/>
    </ligandPart>
</feature>
<dbReference type="STRING" id="1867952.MTBPR1_50210"/>
<keyword evidence="10 13" id="KW-0408">Iron</keyword>
<sequence>MFSWLKKSGVKLGLAVGVLGTLVFVVTAGAMIEKTNTMEFCVSCHSMEQTVYQEYKKSLHYKNEYGVRVECPDCHVPQDYPDKLIAKVIAAKDVLHEILGTIDTKEKFEEHRLQMAERVWERMETTQSKECKTCHSFDAMSFEDMGRRARRKHPKAMEEGKHCIQCHKGVVHELPRDYED</sequence>
<keyword evidence="7 13" id="KW-0479">Metal-binding</keyword>
<dbReference type="InterPro" id="IPR024717">
    <property type="entry name" value="NapC/NirT/NrfH"/>
</dbReference>
<dbReference type="PIRSF" id="PIRSF000013">
    <property type="entry name" value="4_hem_cytochrm_NapC"/>
    <property type="match status" value="1"/>
</dbReference>
<evidence type="ECO:0000256" key="5">
    <source>
        <dbReference type="ARBA" id="ARBA00022617"/>
    </source>
</evidence>
<evidence type="ECO:0000313" key="19">
    <source>
        <dbReference type="Proteomes" id="UP000231658"/>
    </source>
</evidence>
<reference evidence="18 19" key="1">
    <citation type="submission" date="2016-07" db="EMBL/GenBank/DDBJ databases">
        <authorList>
            <person name="Lefevre C.T."/>
        </authorList>
    </citation>
    <scope>NUCLEOTIDE SEQUENCE [LARGE SCALE GENOMIC DNA]</scope>
    <source>
        <strain evidence="18">PR1</strain>
    </source>
</reference>
<dbReference type="SUPFAM" id="SSF48695">
    <property type="entry name" value="Multiheme cytochromes"/>
    <property type="match status" value="1"/>
</dbReference>
<evidence type="ECO:0000256" key="3">
    <source>
        <dbReference type="ARBA" id="ARBA00022448"/>
    </source>
</evidence>
<feature type="binding site" evidence="14">
    <location>
        <position position="93"/>
    </location>
    <ligand>
        <name>a menaquinol</name>
        <dbReference type="ChEBI" id="CHEBI:18151"/>
    </ligand>
</feature>
<dbReference type="GO" id="GO:0005886">
    <property type="term" value="C:plasma membrane"/>
    <property type="evidence" value="ECO:0007669"/>
    <property type="project" value="UniProtKB-SubCell"/>
</dbReference>
<dbReference type="GO" id="GO:0009061">
    <property type="term" value="P:anaerobic respiration"/>
    <property type="evidence" value="ECO:0007669"/>
    <property type="project" value="TreeGrafter"/>
</dbReference>
<evidence type="ECO:0000256" key="14">
    <source>
        <dbReference type="PIRSR" id="PIRSR000013-1"/>
    </source>
</evidence>
<feature type="binding site" description="axial binding residue" evidence="15">
    <location>
        <position position="47"/>
    </location>
    <ligand>
        <name>heme</name>
        <dbReference type="ChEBI" id="CHEBI:30413"/>
        <label>1</label>
    </ligand>
    <ligandPart>
        <name>Fe</name>
        <dbReference type="ChEBI" id="CHEBI:18248"/>
    </ligandPart>
</feature>
<name>A0A1C3RJI6_9PROT</name>
<evidence type="ECO:0000256" key="2">
    <source>
        <dbReference type="ARBA" id="ARBA00007395"/>
    </source>
</evidence>
<dbReference type="EMBL" id="FLYE01000044">
    <property type="protein sequence ID" value="SCA57454.1"/>
    <property type="molecule type" value="Genomic_DNA"/>
</dbReference>
<comment type="cofactor">
    <cofactor evidence="14">
        <name>heme</name>
        <dbReference type="ChEBI" id="CHEBI:30413"/>
    </cofactor>
    <text evidence="14">Binds 4 heme groups per subunit.</text>
</comment>
<evidence type="ECO:0000256" key="10">
    <source>
        <dbReference type="ARBA" id="ARBA00023004"/>
    </source>
</evidence>
<keyword evidence="8 13" id="KW-0249">Electron transport</keyword>
<dbReference type="InterPro" id="IPR051174">
    <property type="entry name" value="Cytochrome_c-type_ET"/>
</dbReference>
<feature type="binding site" description="axial binding residue" evidence="15">
    <location>
        <position position="172"/>
    </location>
    <ligand>
        <name>heme</name>
        <dbReference type="ChEBI" id="CHEBI:30413"/>
        <label>2</label>
    </ligand>
    <ligandPart>
        <name>Fe</name>
        <dbReference type="ChEBI" id="CHEBI:18248"/>
    </ligandPart>
</feature>
<feature type="binding site" description="axial binding residue" evidence="15">
    <location>
        <position position="93"/>
    </location>
    <ligand>
        <name>heme</name>
        <dbReference type="ChEBI" id="CHEBI:30413"/>
        <label>1</label>
    </ligand>
    <ligandPart>
        <name>Fe</name>
        <dbReference type="ChEBI" id="CHEBI:18248"/>
    </ligandPart>
</feature>
<keyword evidence="4" id="KW-1003">Cell membrane</keyword>
<feature type="binding site" description="axial binding residue" evidence="15">
    <location>
        <position position="135"/>
    </location>
    <ligand>
        <name>heme</name>
        <dbReference type="ChEBI" id="CHEBI:30413"/>
        <label>3</label>
    </ligand>
    <ligandPart>
        <name>Fe</name>
        <dbReference type="ChEBI" id="CHEBI:18248"/>
    </ligandPart>
</feature>
<evidence type="ECO:0000256" key="7">
    <source>
        <dbReference type="ARBA" id="ARBA00022723"/>
    </source>
</evidence>
<dbReference type="FunFam" id="1.10.3820.10:FF:000001">
    <property type="entry name" value="Cytochrome c-type protein"/>
    <property type="match status" value="1"/>
</dbReference>
<dbReference type="GO" id="GO:0009055">
    <property type="term" value="F:electron transfer activity"/>
    <property type="evidence" value="ECO:0007669"/>
    <property type="project" value="TreeGrafter"/>
</dbReference>
<evidence type="ECO:0000256" key="16">
    <source>
        <dbReference type="SAM" id="Phobius"/>
    </source>
</evidence>
<feature type="binding site" description="covalent" evidence="14">
    <location>
        <position position="74"/>
    </location>
    <ligand>
        <name>heme</name>
        <dbReference type="ChEBI" id="CHEBI:30413"/>
        <label>2</label>
    </ligand>
</feature>
<feature type="binding site" description="covalent" evidence="14">
    <location>
        <position position="44"/>
    </location>
    <ligand>
        <name>heme</name>
        <dbReference type="ChEBI" id="CHEBI:30413"/>
        <label>1</label>
    </ligand>
</feature>
<dbReference type="AlphaFoldDB" id="A0A1C3RJI6"/>
<evidence type="ECO:0000256" key="9">
    <source>
        <dbReference type="ARBA" id="ARBA00022989"/>
    </source>
</evidence>
<dbReference type="GO" id="GO:0020037">
    <property type="term" value="F:heme binding"/>
    <property type="evidence" value="ECO:0007669"/>
    <property type="project" value="InterPro"/>
</dbReference>
<evidence type="ECO:0000256" key="11">
    <source>
        <dbReference type="ARBA" id="ARBA00023136"/>
    </source>
</evidence>
<comment type="similarity">
    <text evidence="2">Belongs to the NapC/NirT/NrfH family.</text>
</comment>
<dbReference type="InterPro" id="IPR038266">
    <property type="entry name" value="NapC/NirT_cytc_sf"/>
</dbReference>
<dbReference type="InterPro" id="IPR036280">
    <property type="entry name" value="Multihaem_cyt_sf"/>
</dbReference>
<dbReference type="Proteomes" id="UP000231658">
    <property type="component" value="Unassembled WGS sequence"/>
</dbReference>
<feature type="domain" description="NapC/NirT cytochrome c N-terminal" evidence="17">
    <location>
        <begin position="12"/>
        <end position="176"/>
    </location>
</feature>
<gene>
    <name evidence="18" type="ORF">MTBPR1_50210</name>
</gene>
<dbReference type="PANTHER" id="PTHR30333">
    <property type="entry name" value="CYTOCHROME C-TYPE PROTEIN"/>
    <property type="match status" value="1"/>
</dbReference>
<dbReference type="InterPro" id="IPR005126">
    <property type="entry name" value="NapC/NirT_cyt_c_N"/>
</dbReference>
<evidence type="ECO:0000259" key="17">
    <source>
        <dbReference type="Pfam" id="PF03264"/>
    </source>
</evidence>
<feature type="binding site" description="covalent" evidence="14">
    <location>
        <position position="166"/>
    </location>
    <ligand>
        <name>heme</name>
        <dbReference type="ChEBI" id="CHEBI:30413"/>
        <label>4</label>
    </ligand>
</feature>
<evidence type="ECO:0000313" key="18">
    <source>
        <dbReference type="EMBL" id="SCA57454.1"/>
    </source>
</evidence>
<proteinExistence type="inferred from homology"/>
<comment type="function">
    <text evidence="12">Mediates electron flow from quinones to the NapAB complex.</text>
</comment>
<comment type="PTM">
    <text evidence="13">Binds 4 heme groups per subunit.</text>
</comment>
<keyword evidence="19" id="KW-1185">Reference proteome</keyword>
<evidence type="ECO:0000256" key="15">
    <source>
        <dbReference type="PIRSR" id="PIRSR000013-2"/>
    </source>
</evidence>
<feature type="binding site" description="covalent" evidence="14">
    <location>
        <position position="134"/>
    </location>
    <ligand>
        <name>heme</name>
        <dbReference type="ChEBI" id="CHEBI:30413"/>
        <label>3</label>
    </ligand>
</feature>
<keyword evidence="3 13" id="KW-0813">Transport</keyword>
<feature type="binding site" description="covalent" evidence="14">
    <location>
        <position position="131"/>
    </location>
    <ligand>
        <name>heme</name>
        <dbReference type="ChEBI" id="CHEBI:30413"/>
        <label>3</label>
    </ligand>
</feature>
<keyword evidence="11 16" id="KW-0472">Membrane</keyword>
<evidence type="ECO:0000256" key="8">
    <source>
        <dbReference type="ARBA" id="ARBA00022982"/>
    </source>
</evidence>
<organism evidence="18 19">
    <name type="scientific">Candidatus Terasakiella magnetica</name>
    <dbReference type="NCBI Taxonomy" id="1867952"/>
    <lineage>
        <taxon>Bacteria</taxon>
        <taxon>Pseudomonadati</taxon>
        <taxon>Pseudomonadota</taxon>
        <taxon>Alphaproteobacteria</taxon>
        <taxon>Rhodospirillales</taxon>
        <taxon>Terasakiellaceae</taxon>
        <taxon>Terasakiella</taxon>
    </lineage>
</organism>
<evidence type="ECO:0000256" key="6">
    <source>
        <dbReference type="ARBA" id="ARBA00022692"/>
    </source>
</evidence>
<dbReference type="GO" id="GO:0046872">
    <property type="term" value="F:metal ion binding"/>
    <property type="evidence" value="ECO:0007669"/>
    <property type="project" value="UniProtKB-KW"/>
</dbReference>
<keyword evidence="6 16" id="KW-0812">Transmembrane</keyword>
<comment type="subcellular location">
    <subcellularLocation>
        <location evidence="1">Cell membrane</location>
        <topology evidence="1">Single-pass membrane protein</topology>
    </subcellularLocation>
</comment>
<evidence type="ECO:0000256" key="12">
    <source>
        <dbReference type="ARBA" id="ARBA00055242"/>
    </source>
</evidence>
<dbReference type="Pfam" id="PF03264">
    <property type="entry name" value="Cytochrom_NNT"/>
    <property type="match status" value="1"/>
</dbReference>
<feature type="binding site" description="covalent" evidence="14">
    <location>
        <position position="41"/>
    </location>
    <ligand>
        <name>heme</name>
        <dbReference type="ChEBI" id="CHEBI:30413"/>
        <label>1</label>
    </ligand>
</feature>
<dbReference type="Gene3D" id="1.10.3820.10">
    <property type="entry name" value="Di-heme elbow motif domain"/>
    <property type="match status" value="1"/>
</dbReference>
<dbReference type="GO" id="GO:0019333">
    <property type="term" value="P:denitrification pathway"/>
    <property type="evidence" value="ECO:0007669"/>
    <property type="project" value="InterPro"/>
</dbReference>
<evidence type="ECO:0000256" key="13">
    <source>
        <dbReference type="PIRNR" id="PIRNR000013"/>
    </source>
</evidence>